<dbReference type="EMBL" id="CBMI010004821">
    <property type="protein sequence ID" value="CEG05659.1"/>
    <property type="molecule type" value="Genomic_DNA"/>
</dbReference>
<proteinExistence type="predicted"/>
<sequence>MAHTMARDAAVQREGVKTIGSYIGSSQIALKRSFVKYDVARATKKKRAFQPLGFYYYIATGYTNGSGRQSA</sequence>
<evidence type="ECO:0000313" key="1">
    <source>
        <dbReference type="EMBL" id="CEG05659.1"/>
    </source>
</evidence>
<comment type="caution">
    <text evidence="1">The sequence shown here is derived from an EMBL/GenBank/DDBJ whole genome shotgun (WGS) entry which is preliminary data.</text>
</comment>
<gene>
    <name evidence="1" type="ORF">BN850_0132020</name>
</gene>
<protein>
    <submittedName>
        <fullName evidence="1">WGS project CBMI000000000 data, contig CS3069_c004825</fullName>
    </submittedName>
</protein>
<name>A0A090MEY2_9HYPO</name>
<reference evidence="1" key="1">
    <citation type="submission" date="2013-05" db="EMBL/GenBank/DDBJ databases">
        <title>Draft genome sequences of six wheat associated Fusarium spp. isolates.</title>
        <authorList>
            <person name="Moolhuijzen P.M."/>
            <person name="Manners J.M."/>
            <person name="Wilcox S."/>
            <person name="Bellgard M.I."/>
            <person name="Gardiner D.M."/>
        </authorList>
    </citation>
    <scope>NUCLEOTIDE SEQUENCE</scope>
    <source>
        <strain evidence="1">CS3069</strain>
    </source>
</reference>
<organism evidence="1">
    <name type="scientific">Fusarium clavum</name>
    <dbReference type="NCBI Taxonomy" id="2594811"/>
    <lineage>
        <taxon>Eukaryota</taxon>
        <taxon>Fungi</taxon>
        <taxon>Dikarya</taxon>
        <taxon>Ascomycota</taxon>
        <taxon>Pezizomycotina</taxon>
        <taxon>Sordariomycetes</taxon>
        <taxon>Hypocreomycetidae</taxon>
        <taxon>Hypocreales</taxon>
        <taxon>Nectriaceae</taxon>
        <taxon>Fusarium</taxon>
        <taxon>Fusarium incarnatum-equiseti species complex</taxon>
    </lineage>
</organism>
<dbReference type="AlphaFoldDB" id="A0A090MEY2"/>
<accession>A0A090MEY2</accession>